<dbReference type="EnsemblMetazoa" id="HelroT84234">
    <property type="protein sequence ID" value="HelroP84234"/>
    <property type="gene ID" value="HelroG84234"/>
</dbReference>
<feature type="region of interest" description="Disordered" evidence="4">
    <location>
        <begin position="136"/>
        <end position="183"/>
    </location>
</feature>
<dbReference type="OMA" id="KTWQREL"/>
<dbReference type="InterPro" id="IPR032337">
    <property type="entry name" value="RPRD1A/B_C"/>
</dbReference>
<dbReference type="EMBL" id="KB097106">
    <property type="protein sequence ID" value="ESN99499.1"/>
    <property type="molecule type" value="Genomic_DNA"/>
</dbReference>
<dbReference type="FunFam" id="1.25.40.90:FF:000007">
    <property type="entry name" value="Regulation of nuclear pre-mRNA domain-containing protein 1B"/>
    <property type="match status" value="1"/>
</dbReference>
<dbReference type="AlphaFoldDB" id="T1G5G1"/>
<dbReference type="InParanoid" id="T1G5G1"/>
<sequence>MASFSESGLVKKLDELNNSQQSIQTLSLWLIHHRKHSKSVVDIWVKELKKAKGSKKLTLIYLANDVIQNSKRKGPEYIRDFKVVLPDSCKEAVKSLDDKSKSSLERVLNIWMERNIYEKDFVDHIKKYMHGSKDEIKTVDKKPKATEQNSAKNVEPTAKQLNKSSSDPALEMQDGPKEPPTSDELIKALSSLENCASNDAAVRERIAAFPPEVSDANLLEKLSDTSEADALMKTVDEACAILTEYNSRLADEMSERKRIAKMLHNFIIYQKEALNDSEAKLTEYKRRLEKVDTMHKELKSHVQSLPDLTLLPKITGGLAPLPSAGDLFSSDK</sequence>
<dbReference type="SUPFAM" id="SSF48464">
    <property type="entry name" value="ENTH/VHS domain"/>
    <property type="match status" value="1"/>
</dbReference>
<dbReference type="Gene3D" id="1.25.40.90">
    <property type="match status" value="1"/>
</dbReference>
<dbReference type="STRING" id="6412.T1G5G1"/>
<dbReference type="GO" id="GO:0005654">
    <property type="term" value="C:nucleoplasm"/>
    <property type="evidence" value="ECO:0007669"/>
    <property type="project" value="UniProtKB-ARBA"/>
</dbReference>
<dbReference type="PANTHER" id="PTHR12460">
    <property type="entry name" value="CYCLIN-DEPENDENT KINASE INHIBITOR-RELATED PROTEIN"/>
    <property type="match status" value="1"/>
</dbReference>
<dbReference type="EMBL" id="AMQM01005794">
    <property type="status" value="NOT_ANNOTATED_CDS"/>
    <property type="molecule type" value="Genomic_DNA"/>
</dbReference>
<evidence type="ECO:0000256" key="4">
    <source>
        <dbReference type="SAM" id="MobiDB-lite"/>
    </source>
</evidence>
<dbReference type="Pfam" id="PF04818">
    <property type="entry name" value="CID"/>
    <property type="match status" value="1"/>
</dbReference>
<dbReference type="PANTHER" id="PTHR12460:SF0">
    <property type="entry name" value="CID DOMAIN-CONTAINING PROTEIN-RELATED"/>
    <property type="match status" value="1"/>
</dbReference>
<dbReference type="eggNOG" id="KOG2669">
    <property type="taxonomic scope" value="Eukaryota"/>
</dbReference>
<dbReference type="InterPro" id="IPR006569">
    <property type="entry name" value="CID_dom"/>
</dbReference>
<dbReference type="RefSeq" id="XP_009022261.1">
    <property type="nucleotide sequence ID" value="XM_009024013.1"/>
</dbReference>
<dbReference type="GeneID" id="20216308"/>
<keyword evidence="2" id="KW-0539">Nucleus</keyword>
<dbReference type="HOGENOM" id="CLU_055523_1_0_1"/>
<organism evidence="7 8">
    <name type="scientific">Helobdella robusta</name>
    <name type="common">Californian leech</name>
    <dbReference type="NCBI Taxonomy" id="6412"/>
    <lineage>
        <taxon>Eukaryota</taxon>
        <taxon>Metazoa</taxon>
        <taxon>Spiralia</taxon>
        <taxon>Lophotrochozoa</taxon>
        <taxon>Annelida</taxon>
        <taxon>Clitellata</taxon>
        <taxon>Hirudinea</taxon>
        <taxon>Rhynchobdellida</taxon>
        <taxon>Glossiphoniidae</taxon>
        <taxon>Helobdella</taxon>
    </lineage>
</organism>
<evidence type="ECO:0000259" key="5">
    <source>
        <dbReference type="PROSITE" id="PS51391"/>
    </source>
</evidence>
<dbReference type="GO" id="GO:0000993">
    <property type="term" value="F:RNA polymerase II complex binding"/>
    <property type="evidence" value="ECO:0000318"/>
    <property type="project" value="GO_Central"/>
</dbReference>
<comment type="subcellular location">
    <subcellularLocation>
        <location evidence="1">Nucleus</location>
    </subcellularLocation>
</comment>
<dbReference type="OrthoDB" id="10069473at2759"/>
<dbReference type="Pfam" id="PF16566">
    <property type="entry name" value="CREPT"/>
    <property type="match status" value="1"/>
</dbReference>
<dbReference type="CTD" id="20216308"/>
<reference evidence="6 8" key="2">
    <citation type="journal article" date="2013" name="Nature">
        <title>Insights into bilaterian evolution from three spiralian genomes.</title>
        <authorList>
            <person name="Simakov O."/>
            <person name="Marletaz F."/>
            <person name="Cho S.J."/>
            <person name="Edsinger-Gonzales E."/>
            <person name="Havlak P."/>
            <person name="Hellsten U."/>
            <person name="Kuo D.H."/>
            <person name="Larsson T."/>
            <person name="Lv J."/>
            <person name="Arendt D."/>
            <person name="Savage R."/>
            <person name="Osoegawa K."/>
            <person name="de Jong P."/>
            <person name="Grimwood J."/>
            <person name="Chapman J.A."/>
            <person name="Shapiro H."/>
            <person name="Aerts A."/>
            <person name="Otillar R.P."/>
            <person name="Terry A.Y."/>
            <person name="Boore J.L."/>
            <person name="Grigoriev I.V."/>
            <person name="Lindberg D.R."/>
            <person name="Seaver E.C."/>
            <person name="Weisblat D.A."/>
            <person name="Putnam N.H."/>
            <person name="Rokhsar D.S."/>
        </authorList>
    </citation>
    <scope>NUCLEOTIDE SEQUENCE</scope>
</reference>
<keyword evidence="8" id="KW-1185">Reference proteome</keyword>
<feature type="compositionally biased region" description="Basic and acidic residues" evidence="4">
    <location>
        <begin position="136"/>
        <end position="145"/>
    </location>
</feature>
<dbReference type="SMART" id="SM00582">
    <property type="entry name" value="RPR"/>
    <property type="match status" value="1"/>
</dbReference>
<evidence type="ECO:0000313" key="6">
    <source>
        <dbReference type="EMBL" id="ESN99499.1"/>
    </source>
</evidence>
<evidence type="ECO:0000256" key="1">
    <source>
        <dbReference type="ARBA" id="ARBA00004123"/>
    </source>
</evidence>
<dbReference type="Proteomes" id="UP000015101">
    <property type="component" value="Unassembled WGS sequence"/>
</dbReference>
<protein>
    <recommendedName>
        <fullName evidence="5">CID domain-containing protein</fullName>
    </recommendedName>
</protein>
<reference evidence="7" key="3">
    <citation type="submission" date="2015-06" db="UniProtKB">
        <authorList>
            <consortium name="EnsemblMetazoa"/>
        </authorList>
    </citation>
    <scope>IDENTIFICATION</scope>
</reference>
<dbReference type="GO" id="GO:0001111">
    <property type="term" value="P:RNA polymerase II promoter clearance"/>
    <property type="evidence" value="ECO:0007669"/>
    <property type="project" value="UniProtKB-ARBA"/>
</dbReference>
<dbReference type="Gene3D" id="6.10.250.2560">
    <property type="match status" value="1"/>
</dbReference>
<dbReference type="FunCoup" id="T1G5G1">
    <property type="interactions" value="1079"/>
</dbReference>
<evidence type="ECO:0000313" key="7">
    <source>
        <dbReference type="EnsemblMetazoa" id="HelroP84234"/>
    </source>
</evidence>
<evidence type="ECO:0000313" key="8">
    <source>
        <dbReference type="Proteomes" id="UP000015101"/>
    </source>
</evidence>
<gene>
    <name evidence="7" type="primary">20216308</name>
    <name evidence="6" type="ORF">HELRODRAFT_84234</name>
</gene>
<dbReference type="CDD" id="cd17002">
    <property type="entry name" value="CID_RPRD1"/>
    <property type="match status" value="1"/>
</dbReference>
<comment type="similarity">
    <text evidence="3">Belongs to the UPF0400 (RTT103) family.</text>
</comment>
<evidence type="ECO:0000256" key="3">
    <source>
        <dbReference type="ARBA" id="ARBA00034310"/>
    </source>
</evidence>
<dbReference type="KEGG" id="hro:HELRODRAFT_84234"/>
<accession>T1G5G1</accession>
<dbReference type="GO" id="GO:0097550">
    <property type="term" value="C:transcription preinitiation complex"/>
    <property type="evidence" value="ECO:0007669"/>
    <property type="project" value="UniProtKB-ARBA"/>
</dbReference>
<feature type="domain" description="CID" evidence="5">
    <location>
        <begin position="1"/>
        <end position="133"/>
    </location>
</feature>
<dbReference type="InterPro" id="IPR008942">
    <property type="entry name" value="ENTH_VHS"/>
</dbReference>
<reference evidence="8" key="1">
    <citation type="submission" date="2012-12" db="EMBL/GenBank/DDBJ databases">
        <authorList>
            <person name="Hellsten U."/>
            <person name="Grimwood J."/>
            <person name="Chapman J.A."/>
            <person name="Shapiro H."/>
            <person name="Aerts A."/>
            <person name="Otillar R.P."/>
            <person name="Terry A.Y."/>
            <person name="Boore J.L."/>
            <person name="Simakov O."/>
            <person name="Marletaz F."/>
            <person name="Cho S.-J."/>
            <person name="Edsinger-Gonzales E."/>
            <person name="Havlak P."/>
            <person name="Kuo D.-H."/>
            <person name="Larsson T."/>
            <person name="Lv J."/>
            <person name="Arendt D."/>
            <person name="Savage R."/>
            <person name="Osoegawa K."/>
            <person name="de Jong P."/>
            <person name="Lindberg D.R."/>
            <person name="Seaver E.C."/>
            <person name="Weisblat D.A."/>
            <person name="Putnam N.H."/>
            <person name="Grigoriev I.V."/>
            <person name="Rokhsar D.S."/>
        </authorList>
    </citation>
    <scope>NUCLEOTIDE SEQUENCE</scope>
</reference>
<dbReference type="GO" id="GO:0042802">
    <property type="term" value="F:identical protein binding"/>
    <property type="evidence" value="ECO:0007669"/>
    <property type="project" value="UniProtKB-ARBA"/>
</dbReference>
<dbReference type="GO" id="GO:0031124">
    <property type="term" value="P:mRNA 3'-end processing"/>
    <property type="evidence" value="ECO:0000318"/>
    <property type="project" value="GO_Central"/>
</dbReference>
<name>T1G5G1_HELRO</name>
<evidence type="ECO:0000256" key="2">
    <source>
        <dbReference type="ARBA" id="ARBA00023242"/>
    </source>
</evidence>
<dbReference type="PROSITE" id="PS51391">
    <property type="entry name" value="CID"/>
    <property type="match status" value="1"/>
</dbReference>
<proteinExistence type="inferred from homology"/>